<gene>
    <name evidence="2" type="ORF">C8Z91_11295</name>
</gene>
<dbReference type="Proteomes" id="UP000244184">
    <property type="component" value="Unassembled WGS sequence"/>
</dbReference>
<feature type="signal peptide" evidence="1">
    <location>
        <begin position="1"/>
        <end position="24"/>
    </location>
</feature>
<sequence length="247" mass="26726">MKRKITSVILSTALVCSFSTSVLASSSTENRDIYAQTAEQEGITLIPAKQYITMEASHRNVLKNSQLDEVVKAYGGTIEKLDLKSLPKGTPVIKVDNAQELDALVASIRFETEKALNQKIVLTPPSDSSNIANLTTAQFGETKTGTKQTVMFTAPTYSLNLISNYVQKHEADGSWAGVWKIIDVNTSTALSGFTLGINWTQTSAKPTKINDQKWVSTASGTLSFNLIINGIGQLVSMPVNGSHDVEI</sequence>
<organism evidence="2 3">
    <name type="scientific">Paenibacillus elgii</name>
    <dbReference type="NCBI Taxonomy" id="189691"/>
    <lineage>
        <taxon>Bacteria</taxon>
        <taxon>Bacillati</taxon>
        <taxon>Bacillota</taxon>
        <taxon>Bacilli</taxon>
        <taxon>Bacillales</taxon>
        <taxon>Paenibacillaceae</taxon>
        <taxon>Paenibacillus</taxon>
    </lineage>
</organism>
<dbReference type="AlphaFoldDB" id="A0A2T6G4G8"/>
<feature type="chain" id="PRO_5015619777" evidence="1">
    <location>
        <begin position="25"/>
        <end position="247"/>
    </location>
</feature>
<protein>
    <submittedName>
        <fullName evidence="2">Uncharacterized protein</fullName>
    </submittedName>
</protein>
<evidence type="ECO:0000313" key="2">
    <source>
        <dbReference type="EMBL" id="PUA39051.1"/>
    </source>
</evidence>
<evidence type="ECO:0000313" key="3">
    <source>
        <dbReference type="Proteomes" id="UP000244184"/>
    </source>
</evidence>
<keyword evidence="1" id="KW-0732">Signal</keyword>
<dbReference type="RefSeq" id="WP_108531496.1">
    <property type="nucleotide sequence ID" value="NZ_PYHP01000030.1"/>
</dbReference>
<evidence type="ECO:0000256" key="1">
    <source>
        <dbReference type="SAM" id="SignalP"/>
    </source>
</evidence>
<accession>A0A2T6G4G8</accession>
<dbReference type="EMBL" id="PYHP01000030">
    <property type="protein sequence ID" value="PUA39051.1"/>
    <property type="molecule type" value="Genomic_DNA"/>
</dbReference>
<proteinExistence type="predicted"/>
<reference evidence="2 3" key="1">
    <citation type="submission" date="2018-03" db="EMBL/GenBank/DDBJ databases">
        <title>Genome sequence of Paenibacillus elgii strain AC13 an antimicrobial compound producing bacteria.</title>
        <authorList>
            <person name="Kurokawa A.S."/>
            <person name="Araujo J.F."/>
            <person name="Costa R.A."/>
            <person name="Ortega D.B."/>
            <person name="Pires A.S."/>
            <person name="Pappas G.J.Jr."/>
            <person name="Franco O.L."/>
            <person name="Barreto C."/>
            <person name="Magalhaes B.S."/>
            <person name="Kruger R.H."/>
        </authorList>
    </citation>
    <scope>NUCLEOTIDE SEQUENCE [LARGE SCALE GENOMIC DNA]</scope>
    <source>
        <strain evidence="2 3">AC13</strain>
    </source>
</reference>
<comment type="caution">
    <text evidence="2">The sequence shown here is derived from an EMBL/GenBank/DDBJ whole genome shotgun (WGS) entry which is preliminary data.</text>
</comment>
<name>A0A2T6G4G8_9BACL</name>